<organism evidence="2">
    <name type="scientific">Cladocopium goreaui</name>
    <dbReference type="NCBI Taxonomy" id="2562237"/>
    <lineage>
        <taxon>Eukaryota</taxon>
        <taxon>Sar</taxon>
        <taxon>Alveolata</taxon>
        <taxon>Dinophyceae</taxon>
        <taxon>Suessiales</taxon>
        <taxon>Symbiodiniaceae</taxon>
        <taxon>Cladocopium</taxon>
    </lineage>
</organism>
<dbReference type="SUPFAM" id="SSF50156">
    <property type="entry name" value="PDZ domain-like"/>
    <property type="match status" value="1"/>
</dbReference>
<evidence type="ECO:0000259" key="1">
    <source>
        <dbReference type="PROSITE" id="PS50106"/>
    </source>
</evidence>
<dbReference type="InterPro" id="IPR001478">
    <property type="entry name" value="PDZ"/>
</dbReference>
<name>A0A9P1D5E8_9DINO</name>
<dbReference type="EMBL" id="CAMXCT030003301">
    <property type="protein sequence ID" value="CAL4790902.1"/>
    <property type="molecule type" value="Genomic_DNA"/>
</dbReference>
<reference evidence="2" key="1">
    <citation type="submission" date="2022-10" db="EMBL/GenBank/DDBJ databases">
        <authorList>
            <person name="Chen Y."/>
            <person name="Dougan E. K."/>
            <person name="Chan C."/>
            <person name="Rhodes N."/>
            <person name="Thang M."/>
        </authorList>
    </citation>
    <scope>NUCLEOTIDE SEQUENCE</scope>
</reference>
<comment type="caution">
    <text evidence="2">The sequence shown here is derived from an EMBL/GenBank/DDBJ whole genome shotgun (WGS) entry which is preliminary data.</text>
</comment>
<evidence type="ECO:0000313" key="4">
    <source>
        <dbReference type="Proteomes" id="UP001152797"/>
    </source>
</evidence>
<reference evidence="3" key="2">
    <citation type="submission" date="2024-04" db="EMBL/GenBank/DDBJ databases">
        <authorList>
            <person name="Chen Y."/>
            <person name="Shah S."/>
            <person name="Dougan E. K."/>
            <person name="Thang M."/>
            <person name="Chan C."/>
        </authorList>
    </citation>
    <scope>NUCLEOTIDE SEQUENCE [LARGE SCALE GENOMIC DNA]</scope>
</reference>
<proteinExistence type="predicted"/>
<dbReference type="Proteomes" id="UP001152797">
    <property type="component" value="Unassembled WGS sequence"/>
</dbReference>
<dbReference type="EMBL" id="CAMXCT010003301">
    <property type="protein sequence ID" value="CAI4003590.1"/>
    <property type="molecule type" value="Genomic_DNA"/>
</dbReference>
<sequence>SCCCVAGENKSDEVTIKKTPFGIQDEDGGATTMLTENALQPEEPADEPIGFKEVLTEGDSRSVMKKIEEEPEVSEPPEPTKVVVESPFEFVVNVRKDGAKLGFAVETLFADYCVARRVEPSSPLKNVKPYDRLVKVNGASAKASQLAKMVTESDQLELMFQRPAMKEIVLEKAGKKAGFRIEKTTPGAATMGLVIKGLEGGAASEMPSGTFKSMDRICAINGQEGTAGELLEMLAQDRVVLTLCSYSDVPE</sequence>
<feature type="non-terminal residue" evidence="2">
    <location>
        <position position="1"/>
    </location>
</feature>
<dbReference type="EMBL" id="CAMXCT020003301">
    <property type="protein sequence ID" value="CAL1156965.1"/>
    <property type="molecule type" value="Genomic_DNA"/>
</dbReference>
<evidence type="ECO:0000313" key="2">
    <source>
        <dbReference type="EMBL" id="CAI4003590.1"/>
    </source>
</evidence>
<gene>
    <name evidence="2" type="ORF">C1SCF055_LOCUS29449</name>
</gene>
<dbReference type="PROSITE" id="PS50106">
    <property type="entry name" value="PDZ"/>
    <property type="match status" value="1"/>
</dbReference>
<feature type="domain" description="PDZ" evidence="1">
    <location>
        <begin position="167"/>
        <end position="243"/>
    </location>
</feature>
<dbReference type="OrthoDB" id="10007415at2759"/>
<accession>A0A9P1D5E8</accession>
<dbReference type="AlphaFoldDB" id="A0A9P1D5E8"/>
<dbReference type="InterPro" id="IPR036034">
    <property type="entry name" value="PDZ_sf"/>
</dbReference>
<evidence type="ECO:0000313" key="3">
    <source>
        <dbReference type="EMBL" id="CAL1156965.1"/>
    </source>
</evidence>
<protein>
    <recommendedName>
        <fullName evidence="1">PDZ domain-containing protein</fullName>
    </recommendedName>
</protein>
<keyword evidence="4" id="KW-1185">Reference proteome</keyword>